<dbReference type="Pfam" id="PF13445">
    <property type="entry name" value="zf-RING_UBOX"/>
    <property type="match status" value="1"/>
</dbReference>
<dbReference type="InterPro" id="IPR011042">
    <property type="entry name" value="6-blade_b-propeller_TolB-like"/>
</dbReference>
<dbReference type="EMBL" id="JAEAOA010001017">
    <property type="protein sequence ID" value="KAK3611539.1"/>
    <property type="molecule type" value="Genomic_DNA"/>
</dbReference>
<evidence type="ECO:0000256" key="6">
    <source>
        <dbReference type="SAM" id="Coils"/>
    </source>
</evidence>
<dbReference type="InterPro" id="IPR027370">
    <property type="entry name" value="Znf-RING_euk"/>
</dbReference>
<dbReference type="PROSITE" id="PS00518">
    <property type="entry name" value="ZF_RING_1"/>
    <property type="match status" value="1"/>
</dbReference>
<evidence type="ECO:0000256" key="3">
    <source>
        <dbReference type="ARBA" id="ARBA00022771"/>
    </source>
</evidence>
<dbReference type="Proteomes" id="UP001195483">
    <property type="component" value="Unassembled WGS sequence"/>
</dbReference>
<dbReference type="PANTHER" id="PTHR25462:SF296">
    <property type="entry name" value="MEIOTIC P26, ISOFORM F"/>
    <property type="match status" value="1"/>
</dbReference>
<dbReference type="AlphaFoldDB" id="A0AAE0TKB4"/>
<feature type="domain" description="RING-type" evidence="7">
    <location>
        <begin position="18"/>
        <end position="66"/>
    </location>
</feature>
<evidence type="ECO:0000256" key="4">
    <source>
        <dbReference type="ARBA" id="ARBA00022833"/>
    </source>
</evidence>
<keyword evidence="1" id="KW-0597">Phosphoprotein</keyword>
<dbReference type="Gene3D" id="3.30.160.60">
    <property type="entry name" value="Classic Zinc Finger"/>
    <property type="match status" value="1"/>
</dbReference>
<dbReference type="SUPFAM" id="SSF57845">
    <property type="entry name" value="B-box zinc-binding domain"/>
    <property type="match status" value="1"/>
</dbReference>
<dbReference type="SUPFAM" id="SSF63829">
    <property type="entry name" value="Calcium-dependent phosphotriesterase"/>
    <property type="match status" value="1"/>
</dbReference>
<dbReference type="PROSITE" id="PS50089">
    <property type="entry name" value="ZF_RING_2"/>
    <property type="match status" value="1"/>
</dbReference>
<feature type="coiled-coil region" evidence="6">
    <location>
        <begin position="239"/>
        <end position="277"/>
    </location>
</feature>
<sequence length="711" mass="80998">MATVADDSSSTSEGRLNCPICLDVFISPRQLPCMHIFCEKCLQHLILTKVADNEGDVNDILCPVCRTVAKIHGHEIAIKERVLLFPRCTIPTTKESIMKLERYCDACKYENVSNVAESFCIACKEGLCDACTRFHRKTKATRAHRIISIEELSHSPEIQMQFAEGFACPEHQDKSIEFYCKSHEYPCCGECAYLQHKNCDQVINCSRIIEDHNPLSVIEEMKSYEKHLKTFLDVNESSVIKAETRVKQLIEEIRNTKKKINEKLDEIETMVQREGNRILKEEMIKRQEENHQCLCLLNAVRNSCLYLENVHKYGTDTQKFVIINKSNAHLKTYFDQINEKYLETESLSIHLELHDCLKNFVSYDISSIAKLESKAEKSHLAHLDTTGQCLKRREVTKPVVDTTYPGSKSPNTPLEDKLLKRGPEPLSATNKEFSPSKIIFSLRDKSNPCVNNTQREFKVLLNNVTNIKYSCPMDPSFKGVVPLPRERTILADSCNEICRLYDSTFQVLASYSLMAEPSDMCLVDEHEIALVYPSIKSIHFLLFNETSIVENGLIATKLHCSTLAAVNSKELVIAGPCVEPTKCYWSLITRDKEKLYREFEHKHSPFCRCCIALNNSKTRIYIGVEESSVIYCFSLNFGIKYFVYKSEELKIPTAIATDAEDNVYVLGFHSHNVHQLSPSGSILQVISKGVPRCPLRISFSKSGDMFLLTNQ</sequence>
<keyword evidence="3 5" id="KW-0863">Zinc-finger</keyword>
<dbReference type="SUPFAM" id="SSF57850">
    <property type="entry name" value="RING/U-box"/>
    <property type="match status" value="1"/>
</dbReference>
<name>A0AAE0TKB4_9BIVA</name>
<dbReference type="InterPro" id="IPR001841">
    <property type="entry name" value="Znf_RING"/>
</dbReference>
<dbReference type="PROSITE" id="PS50119">
    <property type="entry name" value="ZF_BBOX"/>
    <property type="match status" value="1"/>
</dbReference>
<protein>
    <submittedName>
        <fullName evidence="9">Uncharacterized protein</fullName>
    </submittedName>
</protein>
<evidence type="ECO:0000256" key="5">
    <source>
        <dbReference type="PROSITE-ProRule" id="PRU00024"/>
    </source>
</evidence>
<dbReference type="SMART" id="SM00184">
    <property type="entry name" value="RING"/>
    <property type="match status" value="1"/>
</dbReference>
<keyword evidence="4" id="KW-0862">Zinc</keyword>
<dbReference type="Gene3D" id="3.30.40.10">
    <property type="entry name" value="Zinc/RING finger domain, C3HC4 (zinc finger)"/>
    <property type="match status" value="1"/>
</dbReference>
<reference evidence="9" key="2">
    <citation type="journal article" date="2021" name="Genome Biol. Evol.">
        <title>Developing a high-quality reference genome for a parasitic bivalve with doubly uniparental inheritance (Bivalvia: Unionida).</title>
        <authorList>
            <person name="Smith C.H."/>
        </authorList>
    </citation>
    <scope>NUCLEOTIDE SEQUENCE</scope>
    <source>
        <strain evidence="9">CHS0354</strain>
        <tissue evidence="9">Mantle</tissue>
    </source>
</reference>
<dbReference type="Gene3D" id="2.120.10.30">
    <property type="entry name" value="TolB, C-terminal domain"/>
    <property type="match status" value="1"/>
</dbReference>
<keyword evidence="10" id="KW-1185">Reference proteome</keyword>
<evidence type="ECO:0000256" key="2">
    <source>
        <dbReference type="ARBA" id="ARBA00022723"/>
    </source>
</evidence>
<dbReference type="InterPro" id="IPR000315">
    <property type="entry name" value="Znf_B-box"/>
</dbReference>
<dbReference type="GO" id="GO:0008270">
    <property type="term" value="F:zinc ion binding"/>
    <property type="evidence" value="ECO:0007669"/>
    <property type="project" value="UniProtKB-KW"/>
</dbReference>
<keyword evidence="2" id="KW-0479">Metal-binding</keyword>
<evidence type="ECO:0000259" key="7">
    <source>
        <dbReference type="PROSITE" id="PS50089"/>
    </source>
</evidence>
<organism evidence="9 10">
    <name type="scientific">Potamilus streckersoni</name>
    <dbReference type="NCBI Taxonomy" id="2493646"/>
    <lineage>
        <taxon>Eukaryota</taxon>
        <taxon>Metazoa</taxon>
        <taxon>Spiralia</taxon>
        <taxon>Lophotrochozoa</taxon>
        <taxon>Mollusca</taxon>
        <taxon>Bivalvia</taxon>
        <taxon>Autobranchia</taxon>
        <taxon>Heteroconchia</taxon>
        <taxon>Palaeoheterodonta</taxon>
        <taxon>Unionida</taxon>
        <taxon>Unionoidea</taxon>
        <taxon>Unionidae</taxon>
        <taxon>Ambleminae</taxon>
        <taxon>Lampsilini</taxon>
        <taxon>Potamilus</taxon>
    </lineage>
</organism>
<reference evidence="9" key="1">
    <citation type="journal article" date="2021" name="Genome Biol. Evol.">
        <title>A High-Quality Reference Genome for a Parasitic Bivalve with Doubly Uniparental Inheritance (Bivalvia: Unionida).</title>
        <authorList>
            <person name="Smith C.H."/>
        </authorList>
    </citation>
    <scope>NUCLEOTIDE SEQUENCE</scope>
    <source>
        <strain evidence="9">CHS0354</strain>
    </source>
</reference>
<accession>A0AAE0TKB4</accession>
<evidence type="ECO:0000259" key="8">
    <source>
        <dbReference type="PROSITE" id="PS50119"/>
    </source>
</evidence>
<evidence type="ECO:0000313" key="10">
    <source>
        <dbReference type="Proteomes" id="UP001195483"/>
    </source>
</evidence>
<comment type="caution">
    <text evidence="9">The sequence shown here is derived from an EMBL/GenBank/DDBJ whole genome shotgun (WGS) entry which is preliminary data.</text>
</comment>
<feature type="domain" description="B box-type" evidence="8">
    <location>
        <begin position="99"/>
        <end position="149"/>
    </location>
</feature>
<reference evidence="9" key="3">
    <citation type="submission" date="2023-05" db="EMBL/GenBank/DDBJ databases">
        <authorList>
            <person name="Smith C.H."/>
        </authorList>
    </citation>
    <scope>NUCLEOTIDE SEQUENCE</scope>
    <source>
        <strain evidence="9">CHS0354</strain>
        <tissue evidence="9">Mantle</tissue>
    </source>
</reference>
<dbReference type="InterPro" id="IPR017907">
    <property type="entry name" value="Znf_RING_CS"/>
</dbReference>
<gene>
    <name evidence="9" type="ORF">CHS0354_016472</name>
</gene>
<dbReference type="InterPro" id="IPR013083">
    <property type="entry name" value="Znf_RING/FYVE/PHD"/>
</dbReference>
<dbReference type="InterPro" id="IPR047153">
    <property type="entry name" value="TRIM45/56/19-like"/>
</dbReference>
<dbReference type="PANTHER" id="PTHR25462">
    <property type="entry name" value="BONUS, ISOFORM C-RELATED"/>
    <property type="match status" value="1"/>
</dbReference>
<feature type="non-terminal residue" evidence="9">
    <location>
        <position position="711"/>
    </location>
</feature>
<proteinExistence type="predicted"/>
<evidence type="ECO:0000256" key="1">
    <source>
        <dbReference type="ARBA" id="ARBA00022553"/>
    </source>
</evidence>
<keyword evidence="6" id="KW-0175">Coiled coil</keyword>
<evidence type="ECO:0000313" key="9">
    <source>
        <dbReference type="EMBL" id="KAK3611539.1"/>
    </source>
</evidence>